<dbReference type="OrthoDB" id="7061943at2"/>
<sequence length="150" mass="16402">MSVRKALKAGSPLVGSARPGKQALKGVDRGRIVESASRVIDSMDLDAATQKTHGNENRWDYLLGTTRSNLSLIAVEVHEANTGEAKVIVAKKRAAQEVLRSHLDQGETVKRWYWVASGKTRVTRGTPESRQLDLAGIVLVGSRLKIDDEE</sequence>
<proteinExistence type="predicted"/>
<comment type="caution">
    <text evidence="1">The sequence shown here is derived from an EMBL/GenBank/DDBJ whole genome shotgun (WGS) entry which is preliminary data.</text>
</comment>
<reference evidence="1 2" key="1">
    <citation type="submission" date="2006-04" db="EMBL/GenBank/DDBJ databases">
        <authorList>
            <person name="Nierman W.C."/>
        </authorList>
    </citation>
    <scope>NUCLEOTIDE SEQUENCE [LARGE SCALE GENOMIC DNA]</scope>
    <source>
        <strain evidence="1 2">DW4/3-1</strain>
    </source>
</reference>
<organism evidence="1 2">
    <name type="scientific">Stigmatella aurantiaca (strain DW4/3-1)</name>
    <dbReference type="NCBI Taxonomy" id="378806"/>
    <lineage>
        <taxon>Bacteria</taxon>
        <taxon>Pseudomonadati</taxon>
        <taxon>Myxococcota</taxon>
        <taxon>Myxococcia</taxon>
        <taxon>Myxococcales</taxon>
        <taxon>Cystobacterineae</taxon>
        <taxon>Archangiaceae</taxon>
        <taxon>Stigmatella</taxon>
    </lineage>
</organism>
<dbReference type="Proteomes" id="UP000032702">
    <property type="component" value="Unassembled WGS sequence"/>
</dbReference>
<name>Q094N6_STIAD</name>
<protein>
    <submittedName>
        <fullName evidence="1">Uncharacterized protein</fullName>
    </submittedName>
</protein>
<accession>Q094N6</accession>
<gene>
    <name evidence="1" type="ORF">STIAU_5770</name>
</gene>
<evidence type="ECO:0000313" key="1">
    <source>
        <dbReference type="EMBL" id="EAU67206.1"/>
    </source>
</evidence>
<dbReference type="AlphaFoldDB" id="Q094N6"/>
<evidence type="ECO:0000313" key="2">
    <source>
        <dbReference type="Proteomes" id="UP000032702"/>
    </source>
</evidence>
<dbReference type="RefSeq" id="WP_002613272.1">
    <property type="nucleotide sequence ID" value="NC_014623.1"/>
</dbReference>
<dbReference type="EMBL" id="AAMD01000038">
    <property type="protein sequence ID" value="EAU67206.1"/>
    <property type="molecule type" value="Genomic_DNA"/>
</dbReference>